<dbReference type="PANTHER" id="PTHR33861">
    <property type="entry name" value="PROTEIN CBG18333"/>
    <property type="match status" value="1"/>
</dbReference>
<keyword evidence="2" id="KW-1185">Reference proteome</keyword>
<dbReference type="Pfam" id="PF15189">
    <property type="entry name" value="MEIOC"/>
    <property type="match status" value="1"/>
</dbReference>
<dbReference type="OrthoDB" id="5978002at2759"/>
<dbReference type="Proteomes" id="UP000001593">
    <property type="component" value="Unassembled WGS sequence"/>
</dbReference>
<reference evidence="1 2" key="1">
    <citation type="journal article" date="2007" name="Science">
        <title>Sea anemone genome reveals ancestral eumetazoan gene repertoire and genomic organization.</title>
        <authorList>
            <person name="Putnam N.H."/>
            <person name="Srivastava M."/>
            <person name="Hellsten U."/>
            <person name="Dirks B."/>
            <person name="Chapman J."/>
            <person name="Salamov A."/>
            <person name="Terry A."/>
            <person name="Shapiro H."/>
            <person name="Lindquist E."/>
            <person name="Kapitonov V.V."/>
            <person name="Jurka J."/>
            <person name="Genikhovich G."/>
            <person name="Grigoriev I.V."/>
            <person name="Lucas S.M."/>
            <person name="Steele R.E."/>
            <person name="Finnerty J.R."/>
            <person name="Technau U."/>
            <person name="Martindale M.Q."/>
            <person name="Rokhsar D.S."/>
        </authorList>
    </citation>
    <scope>NUCLEOTIDE SEQUENCE [LARGE SCALE GENOMIC DNA]</scope>
    <source>
        <strain evidence="2">CH2 X CH6</strain>
    </source>
</reference>
<organism evidence="1 2">
    <name type="scientific">Nematostella vectensis</name>
    <name type="common">Starlet sea anemone</name>
    <dbReference type="NCBI Taxonomy" id="45351"/>
    <lineage>
        <taxon>Eukaryota</taxon>
        <taxon>Metazoa</taxon>
        <taxon>Cnidaria</taxon>
        <taxon>Anthozoa</taxon>
        <taxon>Hexacorallia</taxon>
        <taxon>Actiniaria</taxon>
        <taxon>Edwardsiidae</taxon>
        <taxon>Nematostella</taxon>
    </lineage>
</organism>
<dbReference type="InterPro" id="IPR027963">
    <property type="entry name" value="MEIOC"/>
</dbReference>
<dbReference type="GO" id="GO:0051321">
    <property type="term" value="P:meiotic cell cycle"/>
    <property type="evidence" value="ECO:0007669"/>
    <property type="project" value="InterPro"/>
</dbReference>
<dbReference type="PhylomeDB" id="A7S1G7"/>
<evidence type="ECO:0000313" key="1">
    <source>
        <dbReference type="EMBL" id="EDO42503.1"/>
    </source>
</evidence>
<dbReference type="PANTHER" id="PTHR33861:SF5">
    <property type="entry name" value="GAMMA-TUBULIN COMPLEX COMPONENT"/>
    <property type="match status" value="1"/>
</dbReference>
<dbReference type="AlphaFoldDB" id="A7S1G7"/>
<sequence length="95" mass="10941">MYHQVETLVSRIERIRHSPLHISISEAVDQWHQSICEVRARRQDEISSGAGRSRLCSHPRYQSDTADLQALVQSVKELCNQTRLVRTTVWCAAQL</sequence>
<protein>
    <submittedName>
        <fullName evidence="1">Uncharacterized protein</fullName>
    </submittedName>
</protein>
<dbReference type="InParanoid" id="A7S1G7"/>
<proteinExistence type="predicted"/>
<dbReference type="STRING" id="45351.A7S1G7"/>
<feature type="non-terminal residue" evidence="1">
    <location>
        <position position="1"/>
    </location>
</feature>
<gene>
    <name evidence="1" type="ORF">NEMVEDRAFT_v1g100753</name>
</gene>
<accession>A7S1G7</accession>
<dbReference type="HOGENOM" id="CLU_161456_0_0_1"/>
<dbReference type="KEGG" id="nve:5514368"/>
<dbReference type="EMBL" id="DS469564">
    <property type="protein sequence ID" value="EDO42503.1"/>
    <property type="molecule type" value="Genomic_DNA"/>
</dbReference>
<evidence type="ECO:0000313" key="2">
    <source>
        <dbReference type="Proteomes" id="UP000001593"/>
    </source>
</evidence>
<name>A7S1G7_NEMVE</name>